<gene>
    <name evidence="2" type="ORF">GT019_00505</name>
</gene>
<name>A0ABW9XIB8_9BACL</name>
<comment type="caution">
    <text evidence="2">The sequence shown here is derived from an EMBL/GenBank/DDBJ whole genome shotgun (WGS) entry which is preliminary data.</text>
</comment>
<dbReference type="Proteomes" id="UP000665561">
    <property type="component" value="Unassembled WGS sequence"/>
</dbReference>
<keyword evidence="1" id="KW-0472">Membrane</keyword>
<organism evidence="2 3">
    <name type="scientific">Paenibacillus glycinis</name>
    <dbReference type="NCBI Taxonomy" id="2697035"/>
    <lineage>
        <taxon>Bacteria</taxon>
        <taxon>Bacillati</taxon>
        <taxon>Bacillota</taxon>
        <taxon>Bacilli</taxon>
        <taxon>Bacillales</taxon>
        <taxon>Paenibacillaceae</taxon>
        <taxon>Paenibacillus</taxon>
    </lineage>
</organism>
<sequence>MKLRLLLAGLGISAAFPWLVYFILLGMQAKFQTQTNDFQYHDSYFMVMHVGWTGYAICFLACFALFLIGYAAYSLTRKVKS</sequence>
<protein>
    <submittedName>
        <fullName evidence="2">Uncharacterized protein</fullName>
    </submittedName>
</protein>
<dbReference type="EMBL" id="JAAAMV010000001">
    <property type="protein sequence ID" value="NBD22343.1"/>
    <property type="molecule type" value="Genomic_DNA"/>
</dbReference>
<evidence type="ECO:0000313" key="2">
    <source>
        <dbReference type="EMBL" id="NBD22343.1"/>
    </source>
</evidence>
<proteinExistence type="predicted"/>
<dbReference type="RefSeq" id="WP_161740130.1">
    <property type="nucleotide sequence ID" value="NZ_JAAAMV010000001.1"/>
</dbReference>
<keyword evidence="3" id="KW-1185">Reference proteome</keyword>
<reference evidence="2 3" key="1">
    <citation type="submission" date="2020-01" db="EMBL/GenBank/DDBJ databases">
        <title>Paenibacillus soybeanensis sp. nov. isolated from the nodules of soybean (Glycine max(L.) Merr).</title>
        <authorList>
            <person name="Wang H."/>
        </authorList>
    </citation>
    <scope>NUCLEOTIDE SEQUENCE [LARGE SCALE GENOMIC DNA]</scope>
    <source>
        <strain evidence="2 3">T1</strain>
    </source>
</reference>
<evidence type="ECO:0000256" key="1">
    <source>
        <dbReference type="SAM" id="Phobius"/>
    </source>
</evidence>
<keyword evidence="1" id="KW-1133">Transmembrane helix</keyword>
<feature type="transmembrane region" description="Helical" evidence="1">
    <location>
        <begin position="52"/>
        <end position="73"/>
    </location>
</feature>
<accession>A0ABW9XIB8</accession>
<keyword evidence="1" id="KW-0812">Transmembrane</keyword>
<evidence type="ECO:0000313" key="3">
    <source>
        <dbReference type="Proteomes" id="UP000665561"/>
    </source>
</evidence>